<dbReference type="InterPro" id="IPR023214">
    <property type="entry name" value="HAD_sf"/>
</dbReference>
<reference evidence="2" key="1">
    <citation type="submission" date="2022-07" db="EMBL/GenBank/DDBJ databases">
        <title>Genome Sequence of Agrocybe chaxingu.</title>
        <authorList>
            <person name="Buettner E."/>
        </authorList>
    </citation>
    <scope>NUCLEOTIDE SEQUENCE</scope>
    <source>
        <strain evidence="2">MP-N11</strain>
    </source>
</reference>
<dbReference type="NCBIfam" id="TIGR01664">
    <property type="entry name" value="DNA-3'-Pase"/>
    <property type="match status" value="1"/>
</dbReference>
<accession>A0A9W8N282</accession>
<dbReference type="GO" id="GO:0046404">
    <property type="term" value="F:ATP-dependent polydeoxyribonucleotide 5'-hydroxyl-kinase activity"/>
    <property type="evidence" value="ECO:0007669"/>
    <property type="project" value="TreeGrafter"/>
</dbReference>
<dbReference type="EMBL" id="JANKHO010000010">
    <property type="protein sequence ID" value="KAJ3517782.1"/>
    <property type="molecule type" value="Genomic_DNA"/>
</dbReference>
<feature type="region of interest" description="Disordered" evidence="1">
    <location>
        <begin position="1"/>
        <end position="50"/>
    </location>
</feature>
<dbReference type="OrthoDB" id="19045at2759"/>
<organism evidence="2 3">
    <name type="scientific">Agrocybe chaxingu</name>
    <dbReference type="NCBI Taxonomy" id="84603"/>
    <lineage>
        <taxon>Eukaryota</taxon>
        <taxon>Fungi</taxon>
        <taxon>Dikarya</taxon>
        <taxon>Basidiomycota</taxon>
        <taxon>Agaricomycotina</taxon>
        <taxon>Agaricomycetes</taxon>
        <taxon>Agaricomycetidae</taxon>
        <taxon>Agaricales</taxon>
        <taxon>Agaricineae</taxon>
        <taxon>Strophariaceae</taxon>
        <taxon>Agrocybe</taxon>
    </lineage>
</organism>
<dbReference type="SUPFAM" id="SSF56784">
    <property type="entry name" value="HAD-like"/>
    <property type="match status" value="1"/>
</dbReference>
<dbReference type="GO" id="GO:0003690">
    <property type="term" value="F:double-stranded DNA binding"/>
    <property type="evidence" value="ECO:0007669"/>
    <property type="project" value="TreeGrafter"/>
</dbReference>
<protein>
    <submittedName>
        <fullName evidence="2">Uncharacterized protein</fullName>
    </submittedName>
</protein>
<keyword evidence="3" id="KW-1185">Reference proteome</keyword>
<dbReference type="GO" id="GO:0006281">
    <property type="term" value="P:DNA repair"/>
    <property type="evidence" value="ECO:0007669"/>
    <property type="project" value="TreeGrafter"/>
</dbReference>
<dbReference type="NCBIfam" id="TIGR01662">
    <property type="entry name" value="HAD-SF-IIIA"/>
    <property type="match status" value="1"/>
</dbReference>
<evidence type="ECO:0000256" key="1">
    <source>
        <dbReference type="SAM" id="MobiDB-lite"/>
    </source>
</evidence>
<dbReference type="Pfam" id="PF08645">
    <property type="entry name" value="PNK3P"/>
    <property type="match status" value="1"/>
</dbReference>
<sequence>MSHAPEPTPGPSKKRPLSQVTHSDDHTEAPQKVSKIHPFFSKPQEKKTEPGPFKWLESLGPARSCLHGINLQPRASAKVAALDLDGTVIKSEFGAKSANGKPSFEWWRSCVPDKLKELHESGYAILLVSNQGIKPGALKIWKEKISLIGQVLDTVPFRILAAIQKDKFRKPMPGMWYEIERIFKEENVEIEKSSSFFVGDAAGRQYGKGKADFSCTDRKWAVNVGVKFYTPEVCFALGKAGMKLTGFRNISLNFLPTKIIPCQVSGCLHYLTVSLL</sequence>
<proteinExistence type="predicted"/>
<dbReference type="Proteomes" id="UP001148786">
    <property type="component" value="Unassembled WGS sequence"/>
</dbReference>
<dbReference type="InterPro" id="IPR006549">
    <property type="entry name" value="HAD-SF_hydro_IIIA"/>
</dbReference>
<dbReference type="InterPro" id="IPR006551">
    <property type="entry name" value="Polynucleotide_phosphatase"/>
</dbReference>
<dbReference type="PANTHER" id="PTHR12083">
    <property type="entry name" value="BIFUNCTIONAL POLYNUCLEOTIDE PHOSPHATASE/KINASE"/>
    <property type="match status" value="1"/>
</dbReference>
<dbReference type="Gene3D" id="3.40.50.1000">
    <property type="entry name" value="HAD superfamily/HAD-like"/>
    <property type="match status" value="1"/>
</dbReference>
<comment type="caution">
    <text evidence="2">The sequence shown here is derived from an EMBL/GenBank/DDBJ whole genome shotgun (WGS) entry which is preliminary data.</text>
</comment>
<gene>
    <name evidence="2" type="ORF">NLJ89_g276</name>
</gene>
<dbReference type="PANTHER" id="PTHR12083:SF9">
    <property type="entry name" value="BIFUNCTIONAL POLYNUCLEOTIDE PHOSPHATASE_KINASE"/>
    <property type="match status" value="1"/>
</dbReference>
<evidence type="ECO:0000313" key="2">
    <source>
        <dbReference type="EMBL" id="KAJ3517782.1"/>
    </source>
</evidence>
<dbReference type="AlphaFoldDB" id="A0A9W8N282"/>
<feature type="compositionally biased region" description="Pro residues" evidence="1">
    <location>
        <begin position="1"/>
        <end position="10"/>
    </location>
</feature>
<dbReference type="InterPro" id="IPR036412">
    <property type="entry name" value="HAD-like_sf"/>
</dbReference>
<name>A0A9W8N282_9AGAR</name>
<dbReference type="InterPro" id="IPR013954">
    <property type="entry name" value="PNK3P"/>
</dbReference>
<dbReference type="GO" id="GO:0046403">
    <property type="term" value="F:polynucleotide 3'-phosphatase activity"/>
    <property type="evidence" value="ECO:0007669"/>
    <property type="project" value="TreeGrafter"/>
</dbReference>
<evidence type="ECO:0000313" key="3">
    <source>
        <dbReference type="Proteomes" id="UP001148786"/>
    </source>
</evidence>